<geneLocation type="plasmid" evidence="8">
    <name>unnamed1</name>
</geneLocation>
<dbReference type="OrthoDB" id="9801455at2"/>
<dbReference type="SMART" id="SM00640">
    <property type="entry name" value="Glyco_32"/>
    <property type="match status" value="1"/>
</dbReference>
<dbReference type="SUPFAM" id="SSF75005">
    <property type="entry name" value="Arabinanase/levansucrase/invertase"/>
    <property type="match status" value="1"/>
</dbReference>
<evidence type="ECO:0000259" key="6">
    <source>
        <dbReference type="Pfam" id="PF00251"/>
    </source>
</evidence>
<organism evidence="8 9">
    <name type="scientific">Morganella morganii</name>
    <name type="common">Proteus morganii</name>
    <dbReference type="NCBI Taxonomy" id="582"/>
    <lineage>
        <taxon>Bacteria</taxon>
        <taxon>Pseudomonadati</taxon>
        <taxon>Pseudomonadota</taxon>
        <taxon>Gammaproteobacteria</taxon>
        <taxon>Enterobacterales</taxon>
        <taxon>Morganellaceae</taxon>
        <taxon>Morganella</taxon>
    </lineage>
</organism>
<dbReference type="GO" id="GO:0005985">
    <property type="term" value="P:sucrose metabolic process"/>
    <property type="evidence" value="ECO:0007669"/>
    <property type="project" value="UniProtKB-UniPathway"/>
</dbReference>
<proteinExistence type="inferred from homology"/>
<dbReference type="InterPro" id="IPR006232">
    <property type="entry name" value="Suc6P_hydrolase"/>
</dbReference>
<comment type="subcellular location">
    <subcellularLocation>
        <location evidence="5">Cytoplasm</location>
    </subcellularLocation>
</comment>
<gene>
    <name evidence="8" type="ORF">CKG00_14810</name>
</gene>
<dbReference type="UniPathway" id="UPA00238"/>
<evidence type="ECO:0000259" key="7">
    <source>
        <dbReference type="Pfam" id="PF08244"/>
    </source>
</evidence>
<dbReference type="GO" id="GO:0005737">
    <property type="term" value="C:cytoplasm"/>
    <property type="evidence" value="ECO:0007669"/>
    <property type="project" value="UniProtKB-SubCell"/>
</dbReference>
<comment type="similarity">
    <text evidence="1 4">Belongs to the glycosyl hydrolase 32 family.</text>
</comment>
<evidence type="ECO:0000256" key="4">
    <source>
        <dbReference type="RuleBase" id="RU362110"/>
    </source>
</evidence>
<dbReference type="GO" id="GO:0004564">
    <property type="term" value="F:beta-fructofuranosidase activity"/>
    <property type="evidence" value="ECO:0007669"/>
    <property type="project" value="UniProtKB-EC"/>
</dbReference>
<keyword evidence="5" id="KW-0963">Cytoplasm</keyword>
<dbReference type="InterPro" id="IPR013189">
    <property type="entry name" value="Glyco_hydro_32_C"/>
</dbReference>
<comment type="function">
    <text evidence="5">Enables the bacterium to metabolize sucrose as a sole carbon source.</text>
</comment>
<protein>
    <recommendedName>
        <fullName evidence="4">Sucrose-6-phosphate hydrolase</fullName>
        <ecNumber evidence="4">3.2.1.26</ecNumber>
    </recommendedName>
    <alternativeName>
        <fullName evidence="5">Invertase</fullName>
    </alternativeName>
</protein>
<dbReference type="CDD" id="cd18623">
    <property type="entry name" value="GH32_ScrB-like"/>
    <property type="match status" value="1"/>
</dbReference>
<reference evidence="8 9" key="1">
    <citation type="submission" date="2017-08" db="EMBL/GenBank/DDBJ databases">
        <title>Draft genome sequence of pheromone producing symbiont Morganella morganii, of the female New Zealand grass grub Costelytra giveni.</title>
        <authorList>
            <person name="Laugraud A."/>
            <person name="Young S.D."/>
            <person name="Hurst M.H."/>
        </authorList>
    </citation>
    <scope>NUCLEOTIDE SEQUENCE [LARGE SCALE GENOMIC DNA]</scope>
    <source>
        <strain evidence="8 9">MMsCG</strain>
        <plasmid evidence="8">unnamed1</plasmid>
    </source>
</reference>
<dbReference type="Proteomes" id="UP000286908">
    <property type="component" value="Unassembled WGS sequence"/>
</dbReference>
<dbReference type="InterPro" id="IPR013320">
    <property type="entry name" value="ConA-like_dom_sf"/>
</dbReference>
<keyword evidence="5" id="KW-0119">Carbohydrate metabolism</keyword>
<dbReference type="AlphaFoldDB" id="A0A433ZQQ9"/>
<comment type="pathway">
    <text evidence="5">Glycan biosynthesis; sucrose metabolism.</text>
</comment>
<dbReference type="InterPro" id="IPR051214">
    <property type="entry name" value="GH32_Enzymes"/>
</dbReference>
<sequence>MAQAALLSGIVQALMKHQGRAQKDLHYPGWHTAPVCGLMNDPAGFIYHSGLWHLFYQWDPFGCEHKHPCWGHWSSADLVSWIHEPVALLPSGNYDSGGCFSGSAVVNDNTLTLCYTGSLVYRDGSRTSWQCLAREKTGGGFEKYGTALGLPEGYSADVVNPKVWQHSDRWYMVLGARDVNDRGCVLLYEAAELGEWVLQGVLAGSRCGGLRDAGYLWENPDFFRLGDEWVLLCCPIGMPREPTRFLNTSPGAYLVGQFDYESKTFRHKPQIYEADAGFEFYAPQTTLAPDGRRIMVALMGVPGGEEMRQPTVKNGWLHQMTCPRELTLHNGQLYQRPVKELKALRGAGGQWSGEADSALELSAGRLEVIIRLSGPLILNFSKQLIFSYDGHEIRLSRRSLVSGDWLHRYWQGEVTQLHIFTDHSSAEIFINDGEAVMSSRYFPQQPATLVFRGLSPVQLSYWQLNREEVA</sequence>
<comment type="catalytic activity">
    <reaction evidence="4">
        <text>Hydrolysis of terminal non-reducing beta-D-fructofuranoside residues in beta-D-fructofuranosides.</text>
        <dbReference type="EC" id="3.2.1.26"/>
    </reaction>
</comment>
<dbReference type="PANTHER" id="PTHR43101:SF1">
    <property type="entry name" value="BETA-FRUCTOSIDASE"/>
    <property type="match status" value="1"/>
</dbReference>
<comment type="caution">
    <text evidence="8">The sequence shown here is derived from an EMBL/GenBank/DDBJ whole genome shotgun (WGS) entry which is preliminary data.</text>
</comment>
<dbReference type="Gene3D" id="2.60.120.560">
    <property type="entry name" value="Exo-inulinase, domain 1"/>
    <property type="match status" value="1"/>
</dbReference>
<dbReference type="InterPro" id="IPR013148">
    <property type="entry name" value="Glyco_hydro_32_N"/>
</dbReference>
<dbReference type="EMBL" id="NRQY01000002">
    <property type="protein sequence ID" value="RUT64458.1"/>
    <property type="molecule type" value="Genomic_DNA"/>
</dbReference>
<feature type="domain" description="Glycosyl hydrolase family 32 N-terminal" evidence="6">
    <location>
        <begin position="31"/>
        <end position="337"/>
    </location>
</feature>
<dbReference type="InterPro" id="IPR023296">
    <property type="entry name" value="Glyco_hydro_beta-prop_sf"/>
</dbReference>
<dbReference type="InterPro" id="IPR001362">
    <property type="entry name" value="Glyco_hydro_32"/>
</dbReference>
<evidence type="ECO:0000256" key="2">
    <source>
        <dbReference type="ARBA" id="ARBA00022801"/>
    </source>
</evidence>
<keyword evidence="2 4" id="KW-0378">Hydrolase</keyword>
<dbReference type="SUPFAM" id="SSF49899">
    <property type="entry name" value="Concanavalin A-like lectins/glucanases"/>
    <property type="match status" value="1"/>
</dbReference>
<evidence type="ECO:0000313" key="8">
    <source>
        <dbReference type="EMBL" id="RUT64458.1"/>
    </source>
</evidence>
<name>A0A433ZQQ9_MORMO</name>
<evidence type="ECO:0000256" key="3">
    <source>
        <dbReference type="ARBA" id="ARBA00023295"/>
    </source>
</evidence>
<evidence type="ECO:0000256" key="1">
    <source>
        <dbReference type="ARBA" id="ARBA00009902"/>
    </source>
</evidence>
<evidence type="ECO:0000313" key="9">
    <source>
        <dbReference type="Proteomes" id="UP000286908"/>
    </source>
</evidence>
<dbReference type="Pfam" id="PF00251">
    <property type="entry name" value="Glyco_hydro_32N"/>
    <property type="match status" value="1"/>
</dbReference>
<dbReference type="PANTHER" id="PTHR43101">
    <property type="entry name" value="BETA-FRUCTOSIDASE"/>
    <property type="match status" value="1"/>
</dbReference>
<dbReference type="Gene3D" id="2.115.10.20">
    <property type="entry name" value="Glycosyl hydrolase domain, family 43"/>
    <property type="match status" value="1"/>
</dbReference>
<keyword evidence="3 4" id="KW-0326">Glycosidase</keyword>
<dbReference type="EC" id="3.2.1.26" evidence="4"/>
<dbReference type="NCBIfam" id="TIGR01322">
    <property type="entry name" value="scrB_fam"/>
    <property type="match status" value="1"/>
</dbReference>
<evidence type="ECO:0000256" key="5">
    <source>
        <dbReference type="RuleBase" id="RU365015"/>
    </source>
</evidence>
<dbReference type="Pfam" id="PF08244">
    <property type="entry name" value="Glyco_hydro_32C"/>
    <property type="match status" value="1"/>
</dbReference>
<accession>A0A433ZQQ9</accession>
<feature type="domain" description="Glycosyl hydrolase family 32 C-terminal" evidence="7">
    <location>
        <begin position="413"/>
        <end position="447"/>
    </location>
</feature>
<keyword evidence="8" id="KW-0614">Plasmid</keyword>